<dbReference type="AlphaFoldDB" id="A0A6J5FL06"/>
<keyword evidence="2" id="KW-1185">Reference proteome</keyword>
<name>A0A6J5FL06_9BURK</name>
<sequence length="100" mass="11367">MATIQERAIRSRRAALRQRNIGSIRLHSWSVRTSLAEAPLIGSPLVDHARELRIRALGELMCAAQTRLMRARCWYLMRQEINARSEAQMRLLEGALGLTA</sequence>
<evidence type="ECO:0000313" key="1">
    <source>
        <dbReference type="EMBL" id="CAB3782137.1"/>
    </source>
</evidence>
<protein>
    <submittedName>
        <fullName evidence="1">Uncharacterized protein</fullName>
    </submittedName>
</protein>
<dbReference type="RefSeq" id="WP_175158520.1">
    <property type="nucleotide sequence ID" value="NZ_CADIKI010000003.1"/>
</dbReference>
<proteinExistence type="predicted"/>
<dbReference type="Proteomes" id="UP000494252">
    <property type="component" value="Unassembled WGS sequence"/>
</dbReference>
<reference evidence="1 2" key="1">
    <citation type="submission" date="2020-04" db="EMBL/GenBank/DDBJ databases">
        <authorList>
            <person name="De Canck E."/>
        </authorList>
    </citation>
    <scope>NUCLEOTIDE SEQUENCE [LARGE SCALE GENOMIC DNA]</scope>
    <source>
        <strain evidence="1 2">LMG 27177</strain>
    </source>
</reference>
<organism evidence="1 2">
    <name type="scientific">Paraburkholderia fynbosensis</name>
    <dbReference type="NCBI Taxonomy" id="1200993"/>
    <lineage>
        <taxon>Bacteria</taxon>
        <taxon>Pseudomonadati</taxon>
        <taxon>Pseudomonadota</taxon>
        <taxon>Betaproteobacteria</taxon>
        <taxon>Burkholderiales</taxon>
        <taxon>Burkholderiaceae</taxon>
        <taxon>Paraburkholderia</taxon>
    </lineage>
</organism>
<evidence type="ECO:0000313" key="2">
    <source>
        <dbReference type="Proteomes" id="UP000494252"/>
    </source>
</evidence>
<accession>A0A6J5FL06</accession>
<gene>
    <name evidence="1" type="ORF">LMG27177_01175</name>
</gene>
<dbReference type="EMBL" id="CADIKI010000003">
    <property type="protein sequence ID" value="CAB3782137.1"/>
    <property type="molecule type" value="Genomic_DNA"/>
</dbReference>